<dbReference type="GO" id="GO:0003677">
    <property type="term" value="F:DNA binding"/>
    <property type="evidence" value="ECO:0007669"/>
    <property type="project" value="UniProtKB-KW"/>
</dbReference>
<comment type="caution">
    <text evidence="2">The sequence shown here is derived from an EMBL/GenBank/DDBJ whole genome shotgun (WGS) entry which is preliminary data.</text>
</comment>
<dbReference type="InterPro" id="IPR009057">
    <property type="entry name" value="Homeodomain-like_sf"/>
</dbReference>
<dbReference type="NCBIfam" id="TIGR04381">
    <property type="entry name" value="HTH_TypR"/>
    <property type="match status" value="1"/>
</dbReference>
<gene>
    <name evidence="2" type="ORF">NLF92_12825</name>
</gene>
<evidence type="ECO:0000259" key="1">
    <source>
        <dbReference type="Pfam" id="PF18024"/>
    </source>
</evidence>
<name>A0AA41X5D6_9ALTE</name>
<organism evidence="2 3">
    <name type="scientific">Opacimonas viscosa</name>
    <dbReference type="NCBI Taxonomy" id="2961944"/>
    <lineage>
        <taxon>Bacteria</taxon>
        <taxon>Pseudomonadati</taxon>
        <taxon>Pseudomonadota</taxon>
        <taxon>Gammaproteobacteria</taxon>
        <taxon>Alteromonadales</taxon>
        <taxon>Alteromonadaceae</taxon>
        <taxon>Opacimonas</taxon>
    </lineage>
</organism>
<evidence type="ECO:0000313" key="2">
    <source>
        <dbReference type="EMBL" id="MCP3429816.1"/>
    </source>
</evidence>
<keyword evidence="3" id="KW-1185">Reference proteome</keyword>
<proteinExistence type="predicted"/>
<evidence type="ECO:0000313" key="3">
    <source>
        <dbReference type="Proteomes" id="UP001165413"/>
    </source>
</evidence>
<dbReference type="Proteomes" id="UP001165413">
    <property type="component" value="Unassembled WGS sequence"/>
</dbReference>
<feature type="non-terminal residue" evidence="2">
    <location>
        <position position="1"/>
    </location>
</feature>
<protein>
    <submittedName>
        <fullName evidence="2">Transcriptional regulator TyrR</fullName>
    </submittedName>
</protein>
<dbReference type="SUPFAM" id="SSF46689">
    <property type="entry name" value="Homeodomain-like"/>
    <property type="match status" value="1"/>
</dbReference>
<dbReference type="Pfam" id="PF18024">
    <property type="entry name" value="HTH_50"/>
    <property type="match status" value="1"/>
</dbReference>
<sequence length="82" mass="9334">DGNEITKEDIQLPSCTPSMTYVDENFEGTLDEEVKKFERDLLKKLYPSYPSTRQLAKKLGLSHTAIANKLREYGINKATVKL</sequence>
<feature type="domain" description="TyrR-like helix-turn-helix" evidence="1">
    <location>
        <begin position="27"/>
        <end position="76"/>
    </location>
</feature>
<dbReference type="RefSeq" id="WP_349293229.1">
    <property type="nucleotide sequence ID" value="NZ_JANATA010000094.1"/>
</dbReference>
<dbReference type="AlphaFoldDB" id="A0AA41X5D6"/>
<accession>A0AA41X5D6</accession>
<dbReference type="Gene3D" id="1.10.10.60">
    <property type="entry name" value="Homeodomain-like"/>
    <property type="match status" value="1"/>
</dbReference>
<reference evidence="2" key="1">
    <citation type="submission" date="2022-07" db="EMBL/GenBank/DDBJ databases">
        <title>Characterization of the Novel Bacterium Alteromonas immobilis LMIT006 and Alteromonas gregis LMIT007.</title>
        <authorList>
            <person name="Lin X."/>
        </authorList>
    </citation>
    <scope>NUCLEOTIDE SEQUENCE</scope>
    <source>
        <strain evidence="2">LMIT007</strain>
    </source>
</reference>
<dbReference type="EMBL" id="JANATA010000094">
    <property type="protein sequence ID" value="MCP3429816.1"/>
    <property type="molecule type" value="Genomic_DNA"/>
</dbReference>
<dbReference type="InterPro" id="IPR030828">
    <property type="entry name" value="HTH_TyrR"/>
</dbReference>